<dbReference type="AlphaFoldDB" id="A0A8H5LVK8"/>
<evidence type="ECO:0000313" key="3">
    <source>
        <dbReference type="EMBL" id="KAF5370926.1"/>
    </source>
</evidence>
<keyword evidence="4" id="KW-1185">Reference proteome</keyword>
<reference evidence="3 4" key="1">
    <citation type="journal article" date="2020" name="ISME J.">
        <title>Uncovering the hidden diversity of litter-decomposition mechanisms in mushroom-forming fungi.</title>
        <authorList>
            <person name="Floudas D."/>
            <person name="Bentzer J."/>
            <person name="Ahren D."/>
            <person name="Johansson T."/>
            <person name="Persson P."/>
            <person name="Tunlid A."/>
        </authorList>
    </citation>
    <scope>NUCLEOTIDE SEQUENCE [LARGE SCALE GENOMIC DNA]</scope>
    <source>
        <strain evidence="3 4">CBS 661.87</strain>
    </source>
</reference>
<feature type="region of interest" description="Disordered" evidence="1">
    <location>
        <begin position="265"/>
        <end position="313"/>
    </location>
</feature>
<dbReference type="PANTHER" id="PTHR33840">
    <property type="match status" value="1"/>
</dbReference>
<gene>
    <name evidence="3" type="ORF">D9615_009816</name>
</gene>
<feature type="compositionally biased region" description="Basic and acidic residues" evidence="1">
    <location>
        <begin position="302"/>
        <end position="313"/>
    </location>
</feature>
<dbReference type="Proteomes" id="UP000565441">
    <property type="component" value="Unassembled WGS sequence"/>
</dbReference>
<organism evidence="3 4">
    <name type="scientific">Tricholomella constricta</name>
    <dbReference type="NCBI Taxonomy" id="117010"/>
    <lineage>
        <taxon>Eukaryota</taxon>
        <taxon>Fungi</taxon>
        <taxon>Dikarya</taxon>
        <taxon>Basidiomycota</taxon>
        <taxon>Agaricomycotina</taxon>
        <taxon>Agaricomycetes</taxon>
        <taxon>Agaricomycetidae</taxon>
        <taxon>Agaricales</taxon>
        <taxon>Tricholomatineae</taxon>
        <taxon>Lyophyllaceae</taxon>
        <taxon>Tricholomella</taxon>
    </lineage>
</organism>
<evidence type="ECO:0000313" key="4">
    <source>
        <dbReference type="Proteomes" id="UP000565441"/>
    </source>
</evidence>
<dbReference type="PANTHER" id="PTHR33840:SF2">
    <property type="entry name" value="TLE1 PHOSPHOLIPASE DOMAIN-CONTAINING PROTEIN"/>
    <property type="match status" value="1"/>
</dbReference>
<evidence type="ECO:0000256" key="1">
    <source>
        <dbReference type="SAM" id="MobiDB-lite"/>
    </source>
</evidence>
<dbReference type="InterPro" id="IPR018712">
    <property type="entry name" value="Tle1-like_cat"/>
</dbReference>
<sequence length="526" mass="58804">MSSSENLLHAQEASMSSMMSDSATVTGSPQGSSFIGAGVSEEFPKSIPPSSRARTLVLCFDGTGDQFDSDNSNIVEFFTMLKKDDRDRQMVYYQAGIGTYTSPQVATPLAAKISKTLDEAVAWNLSSHVMDGYEFLMQNYKAGDRICIFGFSRGAYTARGLAGMIHKIGLLPACNHQQVPFAYKMFTRVDEIGWKQSNAFKKAFSVDVPIEFIGVWDTVNSVGLIPRRLPFTTSNTIVRTFRHAVALDERRAKFKANLWNRPNVKESTMGVDGQKPDVPKKHKENGNKPGHKQKPEKKHTLRKMEKQYSGHSDRPTDIEEVWFAGCHCDVGGGSVENGTPHTLARIPLRWMIRECFKAETGIMFNSDALRDVGLDPASLYPSVLPRPSPLPVAGAQIQNIPSSATQKRPHFANVDTLIDVHVSEEEHELLDAMSPIYDQLSLAWFWWTLELLPIKQRFQKSDNSWSSYLGANLGRGRFIPKQKKSVIKVHRSVKMRMDAQHVDGTKYKPKASFDTALALGNVQWVD</sequence>
<comment type="caution">
    <text evidence="3">The sequence shown here is derived from an EMBL/GenBank/DDBJ whole genome shotgun (WGS) entry which is preliminary data.</text>
</comment>
<dbReference type="EMBL" id="JAACJP010000050">
    <property type="protein sequence ID" value="KAF5370926.1"/>
    <property type="molecule type" value="Genomic_DNA"/>
</dbReference>
<feature type="domain" description="T6SS Phospholipase effector Tle1-like catalytic" evidence="2">
    <location>
        <begin position="54"/>
        <end position="354"/>
    </location>
</feature>
<feature type="compositionally biased region" description="Basic residues" evidence="1">
    <location>
        <begin position="289"/>
        <end position="301"/>
    </location>
</feature>
<name>A0A8H5LVK8_9AGAR</name>
<feature type="region of interest" description="Disordered" evidence="1">
    <location>
        <begin position="1"/>
        <end position="30"/>
    </location>
</feature>
<protein>
    <recommendedName>
        <fullName evidence="2">T6SS Phospholipase effector Tle1-like catalytic domain-containing protein</fullName>
    </recommendedName>
</protein>
<dbReference type="Pfam" id="PF09994">
    <property type="entry name" value="T6SS_Tle1-like_cat"/>
    <property type="match status" value="1"/>
</dbReference>
<proteinExistence type="predicted"/>
<dbReference type="OrthoDB" id="3162439at2759"/>
<evidence type="ECO:0000259" key="2">
    <source>
        <dbReference type="Pfam" id="PF09994"/>
    </source>
</evidence>
<accession>A0A8H5LVK8</accession>